<dbReference type="InterPro" id="IPR050938">
    <property type="entry name" value="Collagen_Structural_Proteins"/>
</dbReference>
<organism evidence="3">
    <name type="scientific">bioreactor metagenome</name>
    <dbReference type="NCBI Taxonomy" id="1076179"/>
    <lineage>
        <taxon>unclassified sequences</taxon>
        <taxon>metagenomes</taxon>
        <taxon>ecological metagenomes</taxon>
    </lineage>
</organism>
<proteinExistence type="predicted"/>
<dbReference type="EMBL" id="VSSQ01023679">
    <property type="protein sequence ID" value="MPM70771.1"/>
    <property type="molecule type" value="Genomic_DNA"/>
</dbReference>
<dbReference type="PANTHER" id="PTHR37456">
    <property type="entry name" value="SI:CH211-266K2.1"/>
    <property type="match status" value="1"/>
</dbReference>
<accession>A0A645C1H4</accession>
<feature type="region of interest" description="Disordered" evidence="2">
    <location>
        <begin position="20"/>
        <end position="61"/>
    </location>
</feature>
<reference evidence="3" key="1">
    <citation type="submission" date="2019-08" db="EMBL/GenBank/DDBJ databases">
        <authorList>
            <person name="Kucharzyk K."/>
            <person name="Murdoch R.W."/>
            <person name="Higgins S."/>
            <person name="Loffler F."/>
        </authorList>
    </citation>
    <scope>NUCLEOTIDE SEQUENCE</scope>
</reference>
<feature type="region of interest" description="Disordered" evidence="2">
    <location>
        <begin position="96"/>
        <end position="131"/>
    </location>
</feature>
<feature type="compositionally biased region" description="Low complexity" evidence="2">
    <location>
        <begin position="44"/>
        <end position="60"/>
    </location>
</feature>
<protein>
    <recommendedName>
        <fullName evidence="4">Collagen-like protein</fullName>
    </recommendedName>
</protein>
<gene>
    <name evidence="3" type="ORF">SDC9_117731</name>
</gene>
<dbReference type="Pfam" id="PF01391">
    <property type="entry name" value="Collagen"/>
    <property type="match status" value="2"/>
</dbReference>
<dbReference type="AlphaFoldDB" id="A0A645C1H4"/>
<evidence type="ECO:0000256" key="1">
    <source>
        <dbReference type="ARBA" id="ARBA00022737"/>
    </source>
</evidence>
<dbReference type="InterPro" id="IPR008160">
    <property type="entry name" value="Collagen"/>
</dbReference>
<evidence type="ECO:0008006" key="4">
    <source>
        <dbReference type="Google" id="ProtNLM"/>
    </source>
</evidence>
<comment type="caution">
    <text evidence="3">The sequence shown here is derived from an EMBL/GenBank/DDBJ whole genome shotgun (WGS) entry which is preliminary data.</text>
</comment>
<dbReference type="PANTHER" id="PTHR37456:SF3">
    <property type="entry name" value="COLLAGEN ALPHA-1(XXV) CHAIN"/>
    <property type="match status" value="1"/>
</dbReference>
<evidence type="ECO:0000313" key="3">
    <source>
        <dbReference type="EMBL" id="MPM70771.1"/>
    </source>
</evidence>
<keyword evidence="1" id="KW-0677">Repeat</keyword>
<name>A0A645C1H4_9ZZZZ</name>
<sequence>MSDLANKAYIQYAIQHSDLKGEKGDTGAAGPQGAKGDAGDTGPQGIQGSTGATGSTGAQGNSVEYTWNGTRLGIRIEGDASYTYVDLKGATGDTGAAGAKGETGEQGAQGIQGATGETGATGAKGDTGNTGATGNGISSVILTSGNHAAGTTDTYTITFTDSTATTFTVYNGADGTGSGNMLKSTYDTDNDGKVDSSESADTLSASLDLSLGGTGGTSASTGLYNLINGLSAVTPVSADKIPFLDASGSTAGFVTLDHLLTALSGLGAAKIEAGVYTGTGVFGSASPNSLTFSFSPKLVVVRIYSLKTSFKAIIGINGMTDAGAWGAANGQDYSVIFTWSGNTVAWYSGVSIANQFNGSGVAYYYVAIG</sequence>
<evidence type="ECO:0000256" key="2">
    <source>
        <dbReference type="SAM" id="MobiDB-lite"/>
    </source>
</evidence>